<comment type="caution">
    <text evidence="3">The sequence shown here is derived from an EMBL/GenBank/DDBJ whole genome shotgun (WGS) entry which is preliminary data.</text>
</comment>
<feature type="compositionally biased region" description="Low complexity" evidence="1">
    <location>
        <begin position="15"/>
        <end position="30"/>
    </location>
</feature>
<proteinExistence type="predicted"/>
<keyword evidence="2" id="KW-0812">Transmembrane</keyword>
<evidence type="ECO:0000256" key="2">
    <source>
        <dbReference type="SAM" id="Phobius"/>
    </source>
</evidence>
<evidence type="ECO:0000313" key="3">
    <source>
        <dbReference type="EMBL" id="KAE8278068.1"/>
    </source>
</evidence>
<keyword evidence="2" id="KW-1133">Transmembrane helix</keyword>
<dbReference type="Proteomes" id="UP000424527">
    <property type="component" value="Unassembled WGS sequence"/>
</dbReference>
<keyword evidence="2" id="KW-0472">Membrane</keyword>
<evidence type="ECO:0000313" key="4">
    <source>
        <dbReference type="Proteomes" id="UP000424527"/>
    </source>
</evidence>
<feature type="transmembrane region" description="Helical" evidence="2">
    <location>
        <begin position="101"/>
        <end position="121"/>
    </location>
</feature>
<protein>
    <submittedName>
        <fullName evidence="3">Uncharacterized protein</fullName>
    </submittedName>
</protein>
<organism evidence="3 4">
    <name type="scientific">Larimichthys crocea</name>
    <name type="common">Large yellow croaker</name>
    <name type="synonym">Pseudosciaena crocea</name>
    <dbReference type="NCBI Taxonomy" id="215358"/>
    <lineage>
        <taxon>Eukaryota</taxon>
        <taxon>Metazoa</taxon>
        <taxon>Chordata</taxon>
        <taxon>Craniata</taxon>
        <taxon>Vertebrata</taxon>
        <taxon>Euteleostomi</taxon>
        <taxon>Actinopterygii</taxon>
        <taxon>Neopterygii</taxon>
        <taxon>Teleostei</taxon>
        <taxon>Neoteleostei</taxon>
        <taxon>Acanthomorphata</taxon>
        <taxon>Eupercaria</taxon>
        <taxon>Sciaenidae</taxon>
        <taxon>Larimichthys</taxon>
    </lineage>
</organism>
<sequence>MSRNKKEKKQALVMQSQNPPQQNQIQPDQIQLQAAQPQQQQELLTFILEAVRGQSPAWRGRGRGNLGRGNMRVIVSSQAEHQKKKRYSWEMKMGTIQRSRLTMLWMLMLSVLMFLMALGLISQLMGKKKDSEKLTYSMPQRGQTPQRKFHQRFQRNVMHLQEYSEVPDKGERMFKRS</sequence>
<gene>
    <name evidence="3" type="ORF">D5F01_LYC23883</name>
</gene>
<reference evidence="3 4" key="1">
    <citation type="submission" date="2019-07" db="EMBL/GenBank/DDBJ databases">
        <title>Chromosome genome assembly for large yellow croaker.</title>
        <authorList>
            <person name="Xiao S."/>
        </authorList>
    </citation>
    <scope>NUCLEOTIDE SEQUENCE [LARGE SCALE GENOMIC DNA]</scope>
    <source>
        <strain evidence="3">JMULYC20181020</strain>
        <tissue evidence="3">Muscle</tissue>
    </source>
</reference>
<feature type="region of interest" description="Disordered" evidence="1">
    <location>
        <begin position="1"/>
        <end position="30"/>
    </location>
</feature>
<dbReference type="EMBL" id="REGW02000047">
    <property type="protein sequence ID" value="KAE8278068.1"/>
    <property type="molecule type" value="Genomic_DNA"/>
</dbReference>
<evidence type="ECO:0000256" key="1">
    <source>
        <dbReference type="SAM" id="MobiDB-lite"/>
    </source>
</evidence>
<accession>A0A6G0HFQ2</accession>
<dbReference type="AlphaFoldDB" id="A0A6G0HFQ2"/>
<keyword evidence="4" id="KW-1185">Reference proteome</keyword>
<name>A0A6G0HFQ2_LARCR</name>